<organism evidence="2 3">
    <name type="scientific">Hymenobacter montanus</name>
    <dbReference type="NCBI Taxonomy" id="2771359"/>
    <lineage>
        <taxon>Bacteria</taxon>
        <taxon>Pseudomonadati</taxon>
        <taxon>Bacteroidota</taxon>
        <taxon>Cytophagia</taxon>
        <taxon>Cytophagales</taxon>
        <taxon>Hymenobacteraceae</taxon>
        <taxon>Hymenobacter</taxon>
    </lineage>
</organism>
<evidence type="ECO:0000256" key="1">
    <source>
        <dbReference type="SAM" id="Phobius"/>
    </source>
</evidence>
<evidence type="ECO:0000313" key="3">
    <source>
        <dbReference type="Proteomes" id="UP000612233"/>
    </source>
</evidence>
<dbReference type="AlphaFoldDB" id="A0A927BFJ6"/>
<dbReference type="RefSeq" id="WP_191005811.1">
    <property type="nucleotide sequence ID" value="NZ_JACXAD010000015.1"/>
</dbReference>
<dbReference type="EMBL" id="JACXAD010000015">
    <property type="protein sequence ID" value="MBD2769003.1"/>
    <property type="molecule type" value="Genomic_DNA"/>
</dbReference>
<protein>
    <submittedName>
        <fullName evidence="2">DUF2809 domain-containing protein</fullName>
    </submittedName>
</protein>
<name>A0A927BFJ6_9BACT</name>
<proteinExistence type="predicted"/>
<feature type="transmembrane region" description="Helical" evidence="1">
    <location>
        <begin position="116"/>
        <end position="132"/>
    </location>
</feature>
<evidence type="ECO:0000313" key="2">
    <source>
        <dbReference type="EMBL" id="MBD2769003.1"/>
    </source>
</evidence>
<dbReference type="InterPro" id="IPR021257">
    <property type="entry name" value="DUF2809"/>
</dbReference>
<dbReference type="Proteomes" id="UP000612233">
    <property type="component" value="Unassembled WGS sequence"/>
</dbReference>
<dbReference type="Pfam" id="PF10990">
    <property type="entry name" value="DUF2809"/>
    <property type="match status" value="1"/>
</dbReference>
<reference evidence="2" key="1">
    <citation type="submission" date="2020-09" db="EMBL/GenBank/DDBJ databases">
        <authorList>
            <person name="Kim M.K."/>
        </authorList>
    </citation>
    <scope>NUCLEOTIDE SEQUENCE</scope>
    <source>
        <strain evidence="2">BT664</strain>
    </source>
</reference>
<feature type="transmembrane region" description="Helical" evidence="1">
    <location>
        <begin position="51"/>
        <end position="82"/>
    </location>
</feature>
<keyword evidence="3" id="KW-1185">Reference proteome</keyword>
<accession>A0A927BFJ6</accession>
<feature type="transmembrane region" description="Helical" evidence="1">
    <location>
        <begin position="20"/>
        <end position="39"/>
    </location>
</feature>
<keyword evidence="1" id="KW-0812">Transmembrane</keyword>
<keyword evidence="1" id="KW-0472">Membrane</keyword>
<gene>
    <name evidence="2" type="ORF">IC235_14010</name>
</gene>
<keyword evidence="1" id="KW-1133">Transmembrane helix</keyword>
<sequence>MLNSPSQSHRTLHTIGFQKNYALATVLLFALEVCIALFVHDRIIRPYAGDFLATILLYCLVRSVVTAPAGVITAAVLAFSYAVEASQYFHLLAHLGWQKNKLARIVFGNHFEWSDLLAYTLGALLIFTIEQLKARRILRTPNGLVKADRLNN</sequence>
<comment type="caution">
    <text evidence="2">The sequence shown here is derived from an EMBL/GenBank/DDBJ whole genome shotgun (WGS) entry which is preliminary data.</text>
</comment>